<dbReference type="EMBL" id="SAVA01000001">
    <property type="protein sequence ID" value="RWR54750.1"/>
    <property type="molecule type" value="Genomic_DNA"/>
</dbReference>
<name>A0A3S3LQS0_9RHOB</name>
<reference evidence="1 2" key="1">
    <citation type="submission" date="2019-01" db="EMBL/GenBank/DDBJ databases">
        <title>Sinorhodobacter populi sp. nov. isolated from the symptomatic bark tissue of Populus euramericana canker.</title>
        <authorList>
            <person name="Xu G."/>
        </authorList>
    </citation>
    <scope>NUCLEOTIDE SEQUENCE [LARGE SCALE GENOMIC DNA]</scope>
    <source>
        <strain evidence="1 2">CGMCC 1.12963</strain>
    </source>
</reference>
<proteinExistence type="predicted"/>
<protein>
    <submittedName>
        <fullName evidence="1">Uncharacterized protein</fullName>
    </submittedName>
</protein>
<dbReference type="AlphaFoldDB" id="A0A3S3LQS0"/>
<organism evidence="1 2">
    <name type="scientific">Paenirhodobacter huangdaonensis</name>
    <dbReference type="NCBI Taxonomy" id="2501515"/>
    <lineage>
        <taxon>Bacteria</taxon>
        <taxon>Pseudomonadati</taxon>
        <taxon>Pseudomonadota</taxon>
        <taxon>Alphaproteobacteria</taxon>
        <taxon>Rhodobacterales</taxon>
        <taxon>Rhodobacter group</taxon>
        <taxon>Paenirhodobacter</taxon>
    </lineage>
</organism>
<evidence type="ECO:0000313" key="2">
    <source>
        <dbReference type="Proteomes" id="UP000288071"/>
    </source>
</evidence>
<reference evidence="2" key="2">
    <citation type="submission" date="2019-01" db="EMBL/GenBank/DDBJ databases">
        <title>Sinorhodobacter populi sp. nov. isolated from the symptomatic bark tissue of Populus euramericana canker.</title>
        <authorList>
            <person name="Li Y."/>
        </authorList>
    </citation>
    <scope>NUCLEOTIDE SEQUENCE [LARGE SCALE GENOMIC DNA]</scope>
    <source>
        <strain evidence="2">CGMCC 1.12963</strain>
    </source>
</reference>
<gene>
    <name evidence="1" type="ORF">EOW66_01405</name>
</gene>
<evidence type="ECO:0000313" key="1">
    <source>
        <dbReference type="EMBL" id="RWR54750.1"/>
    </source>
</evidence>
<comment type="caution">
    <text evidence="1">The sequence shown here is derived from an EMBL/GenBank/DDBJ whole genome shotgun (WGS) entry which is preliminary data.</text>
</comment>
<accession>A0A3S3LQS0</accession>
<sequence>MHLTSPADELVAIRAEIARLRRREAELRAVFLTRPEVPKIGRWHKIEVVTQRHRVFDPRLLPDEIRLDPGYTREKIARVLRASRRAAEERPPLLDLPDLAGALRTLPRARLFAGLGLG</sequence>
<dbReference type="RefSeq" id="WP_128154252.1">
    <property type="nucleotide sequence ID" value="NZ_JBHSOM010000007.1"/>
</dbReference>
<dbReference type="Proteomes" id="UP000288071">
    <property type="component" value="Unassembled WGS sequence"/>
</dbReference>
<keyword evidence="2" id="KW-1185">Reference proteome</keyword>